<protein>
    <recommendedName>
        <fullName evidence="3">Transcription factor domain-containing protein</fullName>
    </recommendedName>
</protein>
<dbReference type="InterPro" id="IPR021858">
    <property type="entry name" value="Fun_TF"/>
</dbReference>
<dbReference type="EMBL" id="JARPMG010000001">
    <property type="protein sequence ID" value="KAJ8103661.1"/>
    <property type="molecule type" value="Genomic_DNA"/>
</dbReference>
<accession>A0AAD7VW18</accession>
<dbReference type="RefSeq" id="XP_056047111.1">
    <property type="nucleotide sequence ID" value="XM_056190642.1"/>
</dbReference>
<dbReference type="Proteomes" id="UP001217417">
    <property type="component" value="Unassembled WGS sequence"/>
</dbReference>
<dbReference type="PANTHER" id="PTHR37540">
    <property type="entry name" value="TRANSCRIPTION FACTOR (ACR-2), PUTATIVE-RELATED-RELATED"/>
    <property type="match status" value="1"/>
</dbReference>
<dbReference type="PANTHER" id="PTHR37540:SF5">
    <property type="entry name" value="TRANSCRIPTION FACTOR DOMAIN-CONTAINING PROTEIN"/>
    <property type="match status" value="1"/>
</dbReference>
<comment type="caution">
    <text evidence="1">The sequence shown here is derived from an EMBL/GenBank/DDBJ whole genome shotgun (WGS) entry which is preliminary data.</text>
</comment>
<keyword evidence="2" id="KW-1185">Reference proteome</keyword>
<dbReference type="AlphaFoldDB" id="A0AAD7VW18"/>
<dbReference type="Pfam" id="PF11951">
    <property type="entry name" value="Fungal_trans_2"/>
    <property type="match status" value="1"/>
</dbReference>
<evidence type="ECO:0000313" key="2">
    <source>
        <dbReference type="Proteomes" id="UP001217417"/>
    </source>
</evidence>
<proteinExistence type="predicted"/>
<dbReference type="GeneID" id="80885808"/>
<gene>
    <name evidence="1" type="ORF">POJ06DRAFT_298132</name>
</gene>
<evidence type="ECO:0000313" key="1">
    <source>
        <dbReference type="EMBL" id="KAJ8103661.1"/>
    </source>
</evidence>
<evidence type="ECO:0008006" key="3">
    <source>
        <dbReference type="Google" id="ProtNLM"/>
    </source>
</evidence>
<name>A0AAD7VW18_9ASCO</name>
<reference evidence="1" key="1">
    <citation type="submission" date="2023-03" db="EMBL/GenBank/DDBJ databases">
        <title>Near-Complete genome sequence of Lipomyces tetrasporous NRRL Y-64009, an oleaginous yeast capable of growing on lignocellulosic hydrolysates.</title>
        <authorList>
            <consortium name="Lawrence Berkeley National Laboratory"/>
            <person name="Jagtap S.S."/>
            <person name="Liu J.-J."/>
            <person name="Walukiewicz H.E."/>
            <person name="Pangilinan J."/>
            <person name="Lipzen A."/>
            <person name="Ahrendt S."/>
            <person name="Koriabine M."/>
            <person name="Cobaugh K."/>
            <person name="Salamov A."/>
            <person name="Yoshinaga Y."/>
            <person name="Ng V."/>
            <person name="Daum C."/>
            <person name="Grigoriev I.V."/>
            <person name="Slininger P.J."/>
            <person name="Dien B.S."/>
            <person name="Jin Y.-S."/>
            <person name="Rao C.V."/>
        </authorList>
    </citation>
    <scope>NUCLEOTIDE SEQUENCE</scope>
    <source>
        <strain evidence="1">NRRL Y-64009</strain>
    </source>
</reference>
<organism evidence="1 2">
    <name type="scientific">Lipomyces tetrasporus</name>
    <dbReference type="NCBI Taxonomy" id="54092"/>
    <lineage>
        <taxon>Eukaryota</taxon>
        <taxon>Fungi</taxon>
        <taxon>Dikarya</taxon>
        <taxon>Ascomycota</taxon>
        <taxon>Saccharomycotina</taxon>
        <taxon>Lipomycetes</taxon>
        <taxon>Lipomycetales</taxon>
        <taxon>Lipomycetaceae</taxon>
        <taxon>Lipomyces</taxon>
    </lineage>
</organism>
<sequence length="527" mass="59230">MRTDLIDQESDELPLQFITITGLADAKKPDLASRRLVRAQARKSAYRSATHALTSVSVKPEGPLTSKFKLSSWQRRSSKKKLQEVLSDSLNFSDEPPLLRLTAEIAPINDLPIPMNTMTQELLHFCMSFSCITVLALYLTLNADQFDMRTNSFALNPEGDWFTIARSNPAALHAFLSTIAVLRNLHLGIGDSTAVSHHRSEAVRFINRELNATGQLSDVLIAAAAVLVNAEAVESNFERASVHMRGLVAMVQLHGGLENFQRSKSLQRVITWADFCYASTWCLPLSFPLLKSLSSPVLNSNSTAFQPNAHEKMSLQHLDIVDPHISVLKLLAMLRSISEAISAFPDVGGDRVAIGNSIYVAEYELLSLQLPRPGRITDVIDISECVRLAELLYLHLAIRELPLNAHRHRGLVERLFHSLLQTQDLTKLIASETTLILLLWAFFVGMVSVTNPARHTILVKRMAELRNVLQFKHYTDFARALKNVLWLDRFSEPWSVAVWGEIGLESRMDLEGSIDNEHFLEWIWRDL</sequence>